<evidence type="ECO:0000313" key="5">
    <source>
        <dbReference type="Proteomes" id="UP001324634"/>
    </source>
</evidence>
<organism evidence="4 5">
    <name type="scientific">Peredibacter starrii</name>
    <dbReference type="NCBI Taxonomy" id="28202"/>
    <lineage>
        <taxon>Bacteria</taxon>
        <taxon>Pseudomonadati</taxon>
        <taxon>Bdellovibrionota</taxon>
        <taxon>Bacteriovoracia</taxon>
        <taxon>Bacteriovoracales</taxon>
        <taxon>Bacteriovoracaceae</taxon>
        <taxon>Peredibacter</taxon>
    </lineage>
</organism>
<dbReference type="Proteomes" id="UP001324634">
    <property type="component" value="Chromosome"/>
</dbReference>
<name>A0AAX4HQG6_9BACT</name>
<dbReference type="Pfam" id="PF01103">
    <property type="entry name" value="Omp85"/>
    <property type="match status" value="1"/>
</dbReference>
<dbReference type="EMBL" id="CP139487">
    <property type="protein sequence ID" value="WPU65549.1"/>
    <property type="molecule type" value="Genomic_DNA"/>
</dbReference>
<reference evidence="4 5" key="1">
    <citation type="submission" date="2023-11" db="EMBL/GenBank/DDBJ databases">
        <title>Peredibacter starrii A3.12.</title>
        <authorList>
            <person name="Mitchell R.J."/>
        </authorList>
    </citation>
    <scope>NUCLEOTIDE SEQUENCE [LARGE SCALE GENOMIC DNA]</scope>
    <source>
        <strain evidence="4 5">A3.12</strain>
    </source>
</reference>
<evidence type="ECO:0000259" key="3">
    <source>
        <dbReference type="Pfam" id="PF01103"/>
    </source>
</evidence>
<dbReference type="KEGG" id="psti:SOO65_02190"/>
<feature type="domain" description="Bacterial surface antigen (D15)" evidence="3">
    <location>
        <begin position="14"/>
        <end position="133"/>
    </location>
</feature>
<evidence type="ECO:0000256" key="2">
    <source>
        <dbReference type="ARBA" id="ARBA00023136"/>
    </source>
</evidence>
<dbReference type="AlphaFoldDB" id="A0AAX4HQG6"/>
<comment type="subcellular location">
    <subcellularLocation>
        <location evidence="1">Membrane</location>
    </subcellularLocation>
</comment>
<dbReference type="Gene3D" id="2.40.160.50">
    <property type="entry name" value="membrane protein fhac: a member of the omp85/tpsb transporter family"/>
    <property type="match status" value="1"/>
</dbReference>
<keyword evidence="5" id="KW-1185">Reference proteome</keyword>
<dbReference type="InterPro" id="IPR000184">
    <property type="entry name" value="Bac_surfAg_D15"/>
</dbReference>
<sequence>MTQTAGYIPNIKVFRLTGMDIIRGFSDEEANRLPNGNDISEERIDNRAYLANFKFEPRYFINDALMAGVFYDAGRVFVNRVDLGDLRDSVGVTFKIITPVGTLDFDYGIKLLRERNKDGSLEDPGRFHVSIGFF</sequence>
<dbReference type="RefSeq" id="WP_321396233.1">
    <property type="nucleotide sequence ID" value="NZ_CP139487.1"/>
</dbReference>
<gene>
    <name evidence="4" type="ORF">SOO65_02190</name>
</gene>
<keyword evidence="2" id="KW-0472">Membrane</keyword>
<protein>
    <submittedName>
        <fullName evidence="4">BamA/TamA family outer membrane protein</fullName>
    </submittedName>
</protein>
<proteinExistence type="predicted"/>
<evidence type="ECO:0000313" key="4">
    <source>
        <dbReference type="EMBL" id="WPU65549.1"/>
    </source>
</evidence>
<dbReference type="GO" id="GO:0019867">
    <property type="term" value="C:outer membrane"/>
    <property type="evidence" value="ECO:0007669"/>
    <property type="project" value="InterPro"/>
</dbReference>
<accession>A0AAX4HQG6</accession>
<evidence type="ECO:0000256" key="1">
    <source>
        <dbReference type="ARBA" id="ARBA00004370"/>
    </source>
</evidence>